<proteinExistence type="predicted"/>
<evidence type="ECO:0000313" key="3">
    <source>
        <dbReference type="Proteomes" id="UP000006038"/>
    </source>
</evidence>
<reference evidence="2" key="2">
    <citation type="submission" date="2013-04" db="UniProtKB">
        <authorList>
            <consortium name="EnsemblPlants"/>
        </authorList>
    </citation>
    <scope>IDENTIFICATION</scope>
</reference>
<feature type="compositionally biased region" description="Basic and acidic residues" evidence="1">
    <location>
        <begin position="1"/>
        <end position="26"/>
    </location>
</feature>
<sequence length="200" mass="22617">MPAAAVERHAERRKQEQPAGDLEHGGQLEMAPTVREARPCKPGGGAADQRRVAPDDGTGSEYDQQHNDQYLAGDTLLVDDRVARHRLGFLHGYRTSASSSSGGHDQMRQCLITASLKLWIVLDLDLAWLDNGKRRYLFYVYLAPSKVYNQPTDTKQSMLKNLLSKKNCMSYTYMDKLSLVLLPRSRLKLQPYQVHFNLAK</sequence>
<evidence type="ECO:0000256" key="1">
    <source>
        <dbReference type="SAM" id="MobiDB-lite"/>
    </source>
</evidence>
<organism evidence="2">
    <name type="scientific">Oryza brachyantha</name>
    <name type="common">malo sina</name>
    <dbReference type="NCBI Taxonomy" id="4533"/>
    <lineage>
        <taxon>Eukaryota</taxon>
        <taxon>Viridiplantae</taxon>
        <taxon>Streptophyta</taxon>
        <taxon>Embryophyta</taxon>
        <taxon>Tracheophyta</taxon>
        <taxon>Spermatophyta</taxon>
        <taxon>Magnoliopsida</taxon>
        <taxon>Liliopsida</taxon>
        <taxon>Poales</taxon>
        <taxon>Poaceae</taxon>
        <taxon>BOP clade</taxon>
        <taxon>Oryzoideae</taxon>
        <taxon>Oryzeae</taxon>
        <taxon>Oryzinae</taxon>
        <taxon>Oryza</taxon>
    </lineage>
</organism>
<dbReference type="Gramene" id="OB08G19660.1">
    <property type="protein sequence ID" value="OB08G19660.1"/>
    <property type="gene ID" value="OB08G19660"/>
</dbReference>
<dbReference type="Proteomes" id="UP000006038">
    <property type="component" value="Chromosome 8"/>
</dbReference>
<dbReference type="EnsemblPlants" id="OB08G19660.1">
    <property type="protein sequence ID" value="OB08G19660.1"/>
    <property type="gene ID" value="OB08G19660"/>
</dbReference>
<keyword evidence="3" id="KW-1185">Reference proteome</keyword>
<name>J3MS87_ORYBR</name>
<dbReference type="AlphaFoldDB" id="J3MS87"/>
<protein>
    <submittedName>
        <fullName evidence="2">Uncharacterized protein</fullName>
    </submittedName>
</protein>
<accession>J3MS87</accession>
<reference evidence="2" key="1">
    <citation type="journal article" date="2013" name="Nat. Commun.">
        <title>Whole-genome sequencing of Oryza brachyantha reveals mechanisms underlying Oryza genome evolution.</title>
        <authorList>
            <person name="Chen J."/>
            <person name="Huang Q."/>
            <person name="Gao D."/>
            <person name="Wang J."/>
            <person name="Lang Y."/>
            <person name="Liu T."/>
            <person name="Li B."/>
            <person name="Bai Z."/>
            <person name="Luis Goicoechea J."/>
            <person name="Liang C."/>
            <person name="Chen C."/>
            <person name="Zhang W."/>
            <person name="Sun S."/>
            <person name="Liao Y."/>
            <person name="Zhang X."/>
            <person name="Yang L."/>
            <person name="Song C."/>
            <person name="Wang M."/>
            <person name="Shi J."/>
            <person name="Liu G."/>
            <person name="Liu J."/>
            <person name="Zhou H."/>
            <person name="Zhou W."/>
            <person name="Yu Q."/>
            <person name="An N."/>
            <person name="Chen Y."/>
            <person name="Cai Q."/>
            <person name="Wang B."/>
            <person name="Liu B."/>
            <person name="Min J."/>
            <person name="Huang Y."/>
            <person name="Wu H."/>
            <person name="Li Z."/>
            <person name="Zhang Y."/>
            <person name="Yin Y."/>
            <person name="Song W."/>
            <person name="Jiang J."/>
            <person name="Jackson S.A."/>
            <person name="Wing R.A."/>
            <person name="Wang J."/>
            <person name="Chen M."/>
        </authorList>
    </citation>
    <scope>NUCLEOTIDE SEQUENCE [LARGE SCALE GENOMIC DNA]</scope>
    <source>
        <strain evidence="2">cv. IRGC 101232</strain>
    </source>
</reference>
<feature type="region of interest" description="Disordered" evidence="1">
    <location>
        <begin position="1"/>
        <end position="66"/>
    </location>
</feature>
<dbReference type="HOGENOM" id="CLU_1368081_0_0_1"/>
<evidence type="ECO:0000313" key="2">
    <source>
        <dbReference type="EnsemblPlants" id="OB08G19660.1"/>
    </source>
</evidence>